<dbReference type="InParanoid" id="A0A165IF18"/>
<evidence type="ECO:0000313" key="4">
    <source>
        <dbReference type="Proteomes" id="UP000076632"/>
    </source>
</evidence>
<dbReference type="EMBL" id="KV407456">
    <property type="protein sequence ID" value="KZF24804.1"/>
    <property type="molecule type" value="Genomic_DNA"/>
</dbReference>
<evidence type="ECO:0000256" key="2">
    <source>
        <dbReference type="SAM" id="Phobius"/>
    </source>
</evidence>
<feature type="region of interest" description="Disordered" evidence="1">
    <location>
        <begin position="361"/>
        <end position="382"/>
    </location>
</feature>
<proteinExistence type="predicted"/>
<dbReference type="Proteomes" id="UP000076632">
    <property type="component" value="Unassembled WGS sequence"/>
</dbReference>
<dbReference type="OMA" id="VICCPAG"/>
<feature type="region of interest" description="Disordered" evidence="1">
    <location>
        <begin position="284"/>
        <end position="343"/>
    </location>
</feature>
<evidence type="ECO:0008006" key="5">
    <source>
        <dbReference type="Google" id="ProtNLM"/>
    </source>
</evidence>
<keyword evidence="2" id="KW-1133">Transmembrane helix</keyword>
<feature type="transmembrane region" description="Helical" evidence="2">
    <location>
        <begin position="203"/>
        <end position="227"/>
    </location>
</feature>
<evidence type="ECO:0000256" key="1">
    <source>
        <dbReference type="SAM" id="MobiDB-lite"/>
    </source>
</evidence>
<accession>A0A165IF18</accession>
<sequence length="382" mass="40950">MLNISQTLLNALLSGYLVATYLPIVHALDAKLYLAKAQNFGLSPRASDGCADSSFTQCLGHNFPANFCCPSSTSCLPINGAKTIICCPVGQTCQFIQPITCNIQQQNATAHPENYIKSTDLTSTLKKCGTDCCPDGYSCQNNICLMDNGSSPVSSGSPTSTASPTASNGVPNIGGASNANCNASNSSSLLGEDRNCPSFPGRAVVAGFFPGAIAGALATAIVFFLLAKRQQQKELAQNGEDRKTISKVSPPMYEQRETYRTDFLRRASRAPGVSRARSLFTRSPVIGTPKSSTSHSSRRQFADEERHTPTIRRLSSTESIDVVLSPPPPLRVNGGLRPPTQMTSHTTFTEMMTQARYNRGTMQHRPPISDTHGDTYSVGGRI</sequence>
<dbReference type="GeneID" id="28901056"/>
<dbReference type="AlphaFoldDB" id="A0A165IF18"/>
<keyword evidence="2" id="KW-0812">Transmembrane</keyword>
<dbReference type="RefSeq" id="XP_018190359.1">
    <property type="nucleotide sequence ID" value="XM_018335919.1"/>
</dbReference>
<gene>
    <name evidence="3" type="ORF">L228DRAFT_281845</name>
</gene>
<name>A0A165IF18_XYLHT</name>
<protein>
    <recommendedName>
        <fullName evidence="5">Mid2 domain-containing protein</fullName>
    </recommendedName>
</protein>
<organism evidence="3 4">
    <name type="scientific">Xylona heveae (strain CBS 132557 / TC161)</name>
    <dbReference type="NCBI Taxonomy" id="1328760"/>
    <lineage>
        <taxon>Eukaryota</taxon>
        <taxon>Fungi</taxon>
        <taxon>Dikarya</taxon>
        <taxon>Ascomycota</taxon>
        <taxon>Pezizomycotina</taxon>
        <taxon>Xylonomycetes</taxon>
        <taxon>Xylonales</taxon>
        <taxon>Xylonaceae</taxon>
        <taxon>Xylona</taxon>
    </lineage>
</organism>
<evidence type="ECO:0000313" key="3">
    <source>
        <dbReference type="EMBL" id="KZF24804.1"/>
    </source>
</evidence>
<dbReference type="OrthoDB" id="5338512at2759"/>
<keyword evidence="4" id="KW-1185">Reference proteome</keyword>
<reference evidence="3 4" key="1">
    <citation type="journal article" date="2016" name="Fungal Biol.">
        <title>The genome of Xylona heveae provides a window into fungal endophytism.</title>
        <authorList>
            <person name="Gazis R."/>
            <person name="Kuo A."/>
            <person name="Riley R."/>
            <person name="LaButti K."/>
            <person name="Lipzen A."/>
            <person name="Lin J."/>
            <person name="Amirebrahimi M."/>
            <person name="Hesse C.N."/>
            <person name="Spatafora J.W."/>
            <person name="Henrissat B."/>
            <person name="Hainaut M."/>
            <person name="Grigoriev I.V."/>
            <person name="Hibbett D.S."/>
        </authorList>
    </citation>
    <scope>NUCLEOTIDE SEQUENCE [LARGE SCALE GENOMIC DNA]</scope>
    <source>
        <strain evidence="3 4">TC161</strain>
    </source>
</reference>
<keyword evidence="2" id="KW-0472">Membrane</keyword>